<dbReference type="Pfam" id="PF11804">
    <property type="entry name" value="DUF3325"/>
    <property type="match status" value="1"/>
</dbReference>
<feature type="transmembrane region" description="Helical" evidence="1">
    <location>
        <begin position="92"/>
        <end position="111"/>
    </location>
</feature>
<feature type="transmembrane region" description="Helical" evidence="1">
    <location>
        <begin position="69"/>
        <end position="86"/>
    </location>
</feature>
<dbReference type="AlphaFoldDB" id="A0A2N8S2P6"/>
<evidence type="ECO:0000313" key="2">
    <source>
        <dbReference type="EMBL" id="PNF80903.1"/>
    </source>
</evidence>
<organism evidence="2 3">
    <name type="scientific">Stutzerimonas stutzeri</name>
    <name type="common">Pseudomonas stutzeri</name>
    <dbReference type="NCBI Taxonomy" id="316"/>
    <lineage>
        <taxon>Bacteria</taxon>
        <taxon>Pseudomonadati</taxon>
        <taxon>Pseudomonadota</taxon>
        <taxon>Gammaproteobacteria</taxon>
        <taxon>Pseudomonadales</taxon>
        <taxon>Pseudomonadaceae</taxon>
        <taxon>Stutzerimonas</taxon>
    </lineage>
</organism>
<protein>
    <submittedName>
        <fullName evidence="2">DUF3325 domain-containing protein</fullName>
    </submittedName>
</protein>
<reference evidence="2 3" key="1">
    <citation type="submission" date="2018-01" db="EMBL/GenBank/DDBJ databases">
        <title>Denitrification phenotypes of diverse strains of Pseudomonas stutzeri.</title>
        <authorList>
            <person name="Milligan D.A."/>
            <person name="Bergaust L."/>
            <person name="Bakken L.R."/>
            <person name="Frostegard A."/>
        </authorList>
    </citation>
    <scope>NUCLEOTIDE SEQUENCE [LARGE SCALE GENOMIC DNA]</scope>
    <source>
        <strain evidence="2 3">KC</strain>
    </source>
</reference>
<dbReference type="Proteomes" id="UP000235925">
    <property type="component" value="Unassembled WGS sequence"/>
</dbReference>
<keyword evidence="1" id="KW-0472">Membrane</keyword>
<dbReference type="EMBL" id="POUN01000003">
    <property type="protein sequence ID" value="PNF80903.1"/>
    <property type="molecule type" value="Genomic_DNA"/>
</dbReference>
<gene>
    <name evidence="2" type="ORF">CXK92_11900</name>
</gene>
<accession>A0A2N8S2P6</accession>
<name>A0A2N8S2P6_STUST</name>
<proteinExistence type="predicted"/>
<evidence type="ECO:0000313" key="3">
    <source>
        <dbReference type="Proteomes" id="UP000235925"/>
    </source>
</evidence>
<evidence type="ECO:0000256" key="1">
    <source>
        <dbReference type="SAM" id="Phobius"/>
    </source>
</evidence>
<sequence length="112" mass="12367">MMLPFVAGLLLAYGGMVGLCQGMERNFKLVWQREPSLLLRRALRLLGWGLLLASFVSCVWAWGWAMGPVGWFGVISLAALVVAWLLPYQARIAVIFPVAGIPLWLLVWAVVG</sequence>
<dbReference type="InterPro" id="IPR021762">
    <property type="entry name" value="DUF3325"/>
</dbReference>
<keyword evidence="1" id="KW-0812">Transmembrane</keyword>
<keyword evidence="1" id="KW-1133">Transmembrane helix</keyword>
<feature type="transmembrane region" description="Helical" evidence="1">
    <location>
        <begin position="46"/>
        <end position="62"/>
    </location>
</feature>
<dbReference type="OrthoDB" id="6026926at2"/>
<dbReference type="RefSeq" id="WP_102825223.1">
    <property type="nucleotide sequence ID" value="NZ_CP139348.1"/>
</dbReference>
<comment type="caution">
    <text evidence="2">The sequence shown here is derived from an EMBL/GenBank/DDBJ whole genome shotgun (WGS) entry which is preliminary data.</text>
</comment>